<organism evidence="6 7">
    <name type="scientific">Salirhabdus euzebyi</name>
    <dbReference type="NCBI Taxonomy" id="394506"/>
    <lineage>
        <taxon>Bacteria</taxon>
        <taxon>Bacillati</taxon>
        <taxon>Bacillota</taxon>
        <taxon>Bacilli</taxon>
        <taxon>Bacillales</taxon>
        <taxon>Bacillaceae</taxon>
        <taxon>Salirhabdus</taxon>
    </lineage>
</organism>
<keyword evidence="3" id="KW-0028">Amino-acid biosynthesis</keyword>
<evidence type="ECO:0000256" key="4">
    <source>
        <dbReference type="ARBA" id="ARBA00048741"/>
    </source>
</evidence>
<comment type="catalytic activity">
    <reaction evidence="4">
        <text>L-aspartate + L-glutamine + ATP + H2O = L-asparagine + L-glutamate + AMP + diphosphate + H(+)</text>
        <dbReference type="Rhea" id="RHEA:12228"/>
        <dbReference type="ChEBI" id="CHEBI:15377"/>
        <dbReference type="ChEBI" id="CHEBI:15378"/>
        <dbReference type="ChEBI" id="CHEBI:29985"/>
        <dbReference type="ChEBI" id="CHEBI:29991"/>
        <dbReference type="ChEBI" id="CHEBI:30616"/>
        <dbReference type="ChEBI" id="CHEBI:33019"/>
        <dbReference type="ChEBI" id="CHEBI:58048"/>
        <dbReference type="ChEBI" id="CHEBI:58359"/>
        <dbReference type="ChEBI" id="CHEBI:456215"/>
        <dbReference type="EC" id="6.3.5.4"/>
    </reaction>
</comment>
<feature type="domain" description="Asparagine synthetase" evidence="5">
    <location>
        <begin position="168"/>
        <end position="283"/>
    </location>
</feature>
<dbReference type="PANTHER" id="PTHR43284:SF1">
    <property type="entry name" value="ASPARAGINE SYNTHETASE"/>
    <property type="match status" value="1"/>
</dbReference>
<dbReference type="SUPFAM" id="SSF52402">
    <property type="entry name" value="Adenine nucleotide alpha hydrolases-like"/>
    <property type="match status" value="1"/>
</dbReference>
<evidence type="ECO:0000256" key="3">
    <source>
        <dbReference type="ARBA" id="ARBA00022888"/>
    </source>
</evidence>
<dbReference type="PANTHER" id="PTHR43284">
    <property type="entry name" value="ASPARAGINE SYNTHETASE (GLUTAMINE-HYDROLYZING)"/>
    <property type="match status" value="1"/>
</dbReference>
<evidence type="ECO:0000313" key="7">
    <source>
        <dbReference type="Proteomes" id="UP000581688"/>
    </source>
</evidence>
<dbReference type="Proteomes" id="UP000581688">
    <property type="component" value="Unassembled WGS sequence"/>
</dbReference>
<name>A0A841Q886_9BACI</name>
<dbReference type="Pfam" id="PF00733">
    <property type="entry name" value="Asn_synthase"/>
    <property type="match status" value="1"/>
</dbReference>
<dbReference type="InterPro" id="IPR014729">
    <property type="entry name" value="Rossmann-like_a/b/a_fold"/>
</dbReference>
<evidence type="ECO:0000259" key="5">
    <source>
        <dbReference type="Pfam" id="PF00733"/>
    </source>
</evidence>
<reference evidence="6 7" key="1">
    <citation type="submission" date="2020-08" db="EMBL/GenBank/DDBJ databases">
        <title>Genomic Encyclopedia of Type Strains, Phase IV (KMG-IV): sequencing the most valuable type-strain genomes for metagenomic binning, comparative biology and taxonomic classification.</title>
        <authorList>
            <person name="Goeker M."/>
        </authorList>
    </citation>
    <scope>NUCLEOTIDE SEQUENCE [LARGE SCALE GENOMIC DNA]</scope>
    <source>
        <strain evidence="6 7">DSM 19612</strain>
    </source>
</reference>
<dbReference type="Gene3D" id="3.40.50.620">
    <property type="entry name" value="HUPs"/>
    <property type="match status" value="1"/>
</dbReference>
<protein>
    <recommendedName>
        <fullName evidence="2">asparagine synthase (glutamine-hydrolyzing)</fullName>
        <ecNumber evidence="2">6.3.5.4</ecNumber>
    </recommendedName>
</protein>
<accession>A0A841Q886</accession>
<evidence type="ECO:0000256" key="1">
    <source>
        <dbReference type="ARBA" id="ARBA00005187"/>
    </source>
</evidence>
<dbReference type="GO" id="GO:0006529">
    <property type="term" value="P:asparagine biosynthetic process"/>
    <property type="evidence" value="ECO:0007669"/>
    <property type="project" value="UniProtKB-KW"/>
</dbReference>
<comment type="caution">
    <text evidence="6">The sequence shown here is derived from an EMBL/GenBank/DDBJ whole genome shotgun (WGS) entry which is preliminary data.</text>
</comment>
<evidence type="ECO:0000313" key="6">
    <source>
        <dbReference type="EMBL" id="MBB6454543.1"/>
    </source>
</evidence>
<dbReference type="AlphaFoldDB" id="A0A841Q886"/>
<dbReference type="EC" id="6.3.5.4" evidence="2"/>
<dbReference type="InterPro" id="IPR051786">
    <property type="entry name" value="ASN_synthetase/amidase"/>
</dbReference>
<keyword evidence="7" id="KW-1185">Reference proteome</keyword>
<comment type="pathway">
    <text evidence="1">Amino-acid biosynthesis; L-asparagine biosynthesis; L-asparagine from L-aspartate (L-Gln route): step 1/1.</text>
</comment>
<dbReference type="RefSeq" id="WP_174496937.1">
    <property type="nucleotide sequence ID" value="NZ_CADDWK010000010.1"/>
</dbReference>
<evidence type="ECO:0000256" key="2">
    <source>
        <dbReference type="ARBA" id="ARBA00012737"/>
    </source>
</evidence>
<dbReference type="GO" id="GO:0004066">
    <property type="term" value="F:asparagine synthase (glutamine-hydrolyzing) activity"/>
    <property type="evidence" value="ECO:0007669"/>
    <property type="project" value="UniProtKB-EC"/>
</dbReference>
<sequence>MYLVINKIAELISCSNLNNPQIFKISNHEIVNKPINNPVYELFEKGLYQFDRPYFRLENNSLKYIVVPACYSGEVYFVEKGDQIILSDNFFEICASLKVVSKDIESFGFFMNKGYFPPGKTWFKEIGRLLPRNIYKIDNHNITGNYINDSENFEGLSDHEKYQIFKKRLNSAILYNSSSEQKHGVMLSGGVDSRLIALILGANNQEINTYTIKQSPISIGNLLDVKLAAQFSNDIGVTHNVPELNFKNLELNELDYIISEMPLTVHISLNFLALGSAMKNDGIVNSWCGQNLDNLYNLGPTGKLDFSIPGMTSLFRRYFLSDMYISALDKVEGGFLVNTLIQKAIGVSGAKLYSTLKRTGYKPPKDVYEFIQNFNTSYDNTIFTNLDKKSIQGDIKDSSITLQSVRNELFKQKVEGYLSSGESEVVFQTNMKNNLTTILPYSSEIMIPILRSLRTTIKDVLKPKRFMYKYTNEFSTVYGKSVMDFNLRTENELTKEHNQNYDAHYAANQILNTTVFGRQLKEINKDTIKHKSFTNVQYLRINLINYWKHKIWSTLNELNVEIRE</sequence>
<proteinExistence type="predicted"/>
<dbReference type="InterPro" id="IPR001962">
    <property type="entry name" value="Asn_synthase"/>
</dbReference>
<gene>
    <name evidence="6" type="ORF">HNQ94_003032</name>
</gene>
<dbReference type="EMBL" id="JACHGH010000010">
    <property type="protein sequence ID" value="MBB6454543.1"/>
    <property type="molecule type" value="Genomic_DNA"/>
</dbReference>
<keyword evidence="3" id="KW-0061">Asparagine biosynthesis</keyword>